<protein>
    <submittedName>
        <fullName evidence="4">Uncharacterized protein</fullName>
    </submittedName>
</protein>
<keyword evidence="2" id="KW-0472">Membrane</keyword>
<comment type="caution">
    <text evidence="4">The sequence shown here is derived from an EMBL/GenBank/DDBJ whole genome shotgun (WGS) entry which is preliminary data.</text>
</comment>
<keyword evidence="2" id="KW-1133">Transmembrane helix</keyword>
<reference evidence="4 5" key="1">
    <citation type="submission" date="2019-07" db="EMBL/GenBank/DDBJ databases">
        <title>Draft genome for Streptomyces benahoarensis MZ03-48.</title>
        <authorList>
            <person name="Gonzalez-Pimentel J.L."/>
        </authorList>
    </citation>
    <scope>NUCLEOTIDE SEQUENCE [LARGE SCALE GENOMIC DNA]</scope>
    <source>
        <strain evidence="4 5">MZ03-48</strain>
    </source>
</reference>
<evidence type="ECO:0000313" key="5">
    <source>
        <dbReference type="Proteomes" id="UP000320888"/>
    </source>
</evidence>
<sequence>MYGSTSVFTDLRHRRPRRAGARRRMPAVAGAVVSALALVWCAASPGAAAGSPGQKIADALRRSPVYVDPSLDSAVGGAAQRQLAERIRGTHLPIRVVLVPLVEGDSWGGDPAQLAEVVHDRMGGDPSIIITLGEFHDDIAAREWPTGAHQAQQAAAAVFHQSDMEGAGTARRVERAIDIIAAGDGEKEYEKATADLNAPAPSGTSDEPGAARPSEHSKPSGSPVVRAVTLVAGPLLLLGAVGLLWRRRARVRDLATPFALPRSVFAAARRADEAELRDRAAAEVVRLGEEARAAQGDPQAVGRALDAYSAAGTVLDRARGVPDLAGVFALVAEGRAALGAEEAPLPLCFFHPLHGPAARVLPWRPLGRREELRVAACESCVRAIRSRRAPEVLTDRRGDRPVPYFEVDAAHSLWAATGYGSLLSGEPDDSLAARVQRGDFTRTLDAS</sequence>
<keyword evidence="2" id="KW-0812">Transmembrane</keyword>
<feature type="chain" id="PRO_5039709077" evidence="3">
    <location>
        <begin position="50"/>
        <end position="447"/>
    </location>
</feature>
<evidence type="ECO:0000256" key="2">
    <source>
        <dbReference type="SAM" id="Phobius"/>
    </source>
</evidence>
<evidence type="ECO:0000313" key="4">
    <source>
        <dbReference type="EMBL" id="TSB35141.1"/>
    </source>
</evidence>
<dbReference type="Proteomes" id="UP000320888">
    <property type="component" value="Unassembled WGS sequence"/>
</dbReference>
<dbReference type="AlphaFoldDB" id="A0A553Z138"/>
<feature type="region of interest" description="Disordered" evidence="1">
    <location>
        <begin position="1"/>
        <end position="22"/>
    </location>
</feature>
<feature type="signal peptide" evidence="3">
    <location>
        <begin position="1"/>
        <end position="49"/>
    </location>
</feature>
<gene>
    <name evidence="4" type="ORF">FNZ23_21590</name>
</gene>
<proteinExistence type="predicted"/>
<evidence type="ECO:0000256" key="1">
    <source>
        <dbReference type="SAM" id="MobiDB-lite"/>
    </source>
</evidence>
<feature type="region of interest" description="Disordered" evidence="1">
    <location>
        <begin position="188"/>
        <end position="223"/>
    </location>
</feature>
<keyword evidence="5" id="KW-1185">Reference proteome</keyword>
<organism evidence="4 5">
    <name type="scientific">Streptomyces benahoarensis</name>
    <dbReference type="NCBI Taxonomy" id="2595054"/>
    <lineage>
        <taxon>Bacteria</taxon>
        <taxon>Bacillati</taxon>
        <taxon>Actinomycetota</taxon>
        <taxon>Actinomycetes</taxon>
        <taxon>Kitasatosporales</taxon>
        <taxon>Streptomycetaceae</taxon>
        <taxon>Streptomyces</taxon>
    </lineage>
</organism>
<dbReference type="OrthoDB" id="3867729at2"/>
<evidence type="ECO:0000256" key="3">
    <source>
        <dbReference type="SAM" id="SignalP"/>
    </source>
</evidence>
<feature type="transmembrane region" description="Helical" evidence="2">
    <location>
        <begin position="224"/>
        <end position="245"/>
    </location>
</feature>
<accession>A0A553Z138</accession>
<keyword evidence="3" id="KW-0732">Signal</keyword>
<name>A0A553Z138_9ACTN</name>
<feature type="compositionally biased region" description="Basic residues" evidence="1">
    <location>
        <begin position="12"/>
        <end position="22"/>
    </location>
</feature>
<dbReference type="EMBL" id="VKLS01000327">
    <property type="protein sequence ID" value="TSB35141.1"/>
    <property type="molecule type" value="Genomic_DNA"/>
</dbReference>